<evidence type="ECO:0000313" key="2">
    <source>
        <dbReference type="Proteomes" id="UP001364617"/>
    </source>
</evidence>
<comment type="caution">
    <text evidence="1">The sequence shown here is derived from an EMBL/GenBank/DDBJ whole genome shotgun (WGS) entry which is preliminary data.</text>
</comment>
<dbReference type="AlphaFoldDB" id="A0AAN9CT77"/>
<proteinExistence type="predicted"/>
<keyword evidence="2" id="KW-1185">Reference proteome</keyword>
<dbReference type="Proteomes" id="UP001364617">
    <property type="component" value="Unassembled WGS sequence"/>
</dbReference>
<name>A0AAN9CT77_9TELE</name>
<dbReference type="EMBL" id="JAYKXH010000013">
    <property type="protein sequence ID" value="KAK7148952.1"/>
    <property type="molecule type" value="Genomic_DNA"/>
</dbReference>
<gene>
    <name evidence="1" type="ORF">R3I93_013078</name>
</gene>
<sequence length="78" mass="8837">MLYIVGIVLGLIGIIKCMSHGLSQKHASQEKNLLYKNKRMNEQELHLIIKLLSVGLVDADPNTLHHIKEYRDLRGSST</sequence>
<organism evidence="1 2">
    <name type="scientific">Phoxinus phoxinus</name>
    <name type="common">Eurasian minnow</name>
    <dbReference type="NCBI Taxonomy" id="58324"/>
    <lineage>
        <taxon>Eukaryota</taxon>
        <taxon>Metazoa</taxon>
        <taxon>Chordata</taxon>
        <taxon>Craniata</taxon>
        <taxon>Vertebrata</taxon>
        <taxon>Euteleostomi</taxon>
        <taxon>Actinopterygii</taxon>
        <taxon>Neopterygii</taxon>
        <taxon>Teleostei</taxon>
        <taxon>Ostariophysi</taxon>
        <taxon>Cypriniformes</taxon>
        <taxon>Leuciscidae</taxon>
        <taxon>Phoxininae</taxon>
        <taxon>Phoxinus</taxon>
    </lineage>
</organism>
<evidence type="ECO:0000313" key="1">
    <source>
        <dbReference type="EMBL" id="KAK7148952.1"/>
    </source>
</evidence>
<reference evidence="1 2" key="1">
    <citation type="submission" date="2024-02" db="EMBL/GenBank/DDBJ databases">
        <title>Chromosome-level genome assembly of the Eurasian Minnow (Phoxinus phoxinus).</title>
        <authorList>
            <person name="Oriowo T.O."/>
            <person name="Martin S."/>
            <person name="Stange M."/>
            <person name="Chrysostomakis Y."/>
            <person name="Brown T."/>
            <person name="Winkler S."/>
            <person name="Kukowka S."/>
            <person name="Myers E.W."/>
            <person name="Bohne A."/>
        </authorList>
    </citation>
    <scope>NUCLEOTIDE SEQUENCE [LARGE SCALE GENOMIC DNA]</scope>
    <source>
        <strain evidence="1">ZFMK-TIS-60720</strain>
        <tissue evidence="1">Whole Organism</tissue>
    </source>
</reference>
<protein>
    <submittedName>
        <fullName evidence="1">Uncharacterized protein</fullName>
    </submittedName>
</protein>
<accession>A0AAN9CT77</accession>